<accession>A0A2A2JDD3</accession>
<feature type="compositionally biased region" description="Polar residues" evidence="1">
    <location>
        <begin position="215"/>
        <end position="228"/>
    </location>
</feature>
<dbReference type="PROSITE" id="PS50174">
    <property type="entry name" value="G_PATCH"/>
    <property type="match status" value="1"/>
</dbReference>
<organism evidence="3 4">
    <name type="scientific">Diploscapter pachys</name>
    <dbReference type="NCBI Taxonomy" id="2018661"/>
    <lineage>
        <taxon>Eukaryota</taxon>
        <taxon>Metazoa</taxon>
        <taxon>Ecdysozoa</taxon>
        <taxon>Nematoda</taxon>
        <taxon>Chromadorea</taxon>
        <taxon>Rhabditida</taxon>
        <taxon>Rhabditina</taxon>
        <taxon>Rhabditomorpha</taxon>
        <taxon>Rhabditoidea</taxon>
        <taxon>Rhabditidae</taxon>
        <taxon>Diploscapter</taxon>
    </lineage>
</organism>
<dbReference type="AlphaFoldDB" id="A0A2A2JDD3"/>
<feature type="region of interest" description="Disordered" evidence="1">
    <location>
        <begin position="210"/>
        <end position="332"/>
    </location>
</feature>
<dbReference type="PANTHER" id="PTHR23149">
    <property type="entry name" value="G PATCH DOMAIN CONTAINING PROTEIN"/>
    <property type="match status" value="1"/>
</dbReference>
<sequence>MSLLAEPRRKQKLSTDPRNLNWKTDEQKVSHKLMEKMGWNEGQGLGKNNQGNAEHLKLKANRGARGLGGDKLADYDSTWISHHDDFADLLKALNENKKSVNAEGKDSEDTEGKAKALSIELNSKSLKRRIHYQKFTRAKDMTNYSESDKIAVLGLKKAKTKEGKEESPKVEEEEEKEKEITEKVEFQEHYLHTVSKVSVGDYFAQKMAALKAKRQMQNTPPTQETTVAVNEELEDEEEKMKREKKERKRQRKLERQKEAESQKDQEEKYQNKIEETVPEAPEQIEESEEERKRRKKEKRKLKKLELENQQIESEPEPEPEMKKKKSKKNQKD</sequence>
<feature type="region of interest" description="Disordered" evidence="1">
    <location>
        <begin position="157"/>
        <end position="180"/>
    </location>
</feature>
<reference evidence="3 4" key="1">
    <citation type="journal article" date="2017" name="Curr. Biol.">
        <title>Genome architecture and evolution of a unichromosomal asexual nematode.</title>
        <authorList>
            <person name="Fradin H."/>
            <person name="Zegar C."/>
            <person name="Gutwein M."/>
            <person name="Lucas J."/>
            <person name="Kovtun M."/>
            <person name="Corcoran D."/>
            <person name="Baugh L.R."/>
            <person name="Kiontke K."/>
            <person name="Gunsalus K."/>
            <person name="Fitch D.H."/>
            <person name="Piano F."/>
        </authorList>
    </citation>
    <scope>NUCLEOTIDE SEQUENCE [LARGE SCALE GENOMIC DNA]</scope>
    <source>
        <strain evidence="3">PF1309</strain>
    </source>
</reference>
<dbReference type="PANTHER" id="PTHR23149:SF27">
    <property type="entry name" value="PIN2_TERF1-INTERACTING TELOMERASE INHIBITOR 1"/>
    <property type="match status" value="1"/>
</dbReference>
<dbReference type="GO" id="GO:0010521">
    <property type="term" value="F:telomerase inhibitor activity"/>
    <property type="evidence" value="ECO:0007669"/>
    <property type="project" value="TreeGrafter"/>
</dbReference>
<dbReference type="SMART" id="SM00443">
    <property type="entry name" value="G_patch"/>
    <property type="match status" value="1"/>
</dbReference>
<feature type="compositionally biased region" description="Basic residues" evidence="1">
    <location>
        <begin position="292"/>
        <end position="302"/>
    </location>
</feature>
<dbReference type="OrthoDB" id="29523at2759"/>
<evidence type="ECO:0000313" key="4">
    <source>
        <dbReference type="Proteomes" id="UP000218231"/>
    </source>
</evidence>
<evidence type="ECO:0000259" key="2">
    <source>
        <dbReference type="PROSITE" id="PS50174"/>
    </source>
</evidence>
<name>A0A2A2JDD3_9BILA</name>
<feature type="compositionally biased region" description="Basic and acidic residues" evidence="1">
    <location>
        <begin position="253"/>
        <end position="275"/>
    </location>
</feature>
<evidence type="ECO:0000313" key="3">
    <source>
        <dbReference type="EMBL" id="PAV59641.1"/>
    </source>
</evidence>
<comment type="caution">
    <text evidence="3">The sequence shown here is derived from an EMBL/GenBank/DDBJ whole genome shotgun (WGS) entry which is preliminary data.</text>
</comment>
<proteinExistence type="predicted"/>
<gene>
    <name evidence="3" type="ORF">WR25_21237</name>
</gene>
<feature type="compositionally biased region" description="Basic residues" evidence="1">
    <location>
        <begin position="322"/>
        <end position="332"/>
    </location>
</feature>
<dbReference type="GO" id="GO:0005730">
    <property type="term" value="C:nucleolus"/>
    <property type="evidence" value="ECO:0007669"/>
    <property type="project" value="TreeGrafter"/>
</dbReference>
<feature type="region of interest" description="Disordered" evidence="1">
    <location>
        <begin position="1"/>
        <end position="24"/>
    </location>
</feature>
<dbReference type="STRING" id="2018661.A0A2A2JDD3"/>
<dbReference type="EMBL" id="LIAE01010510">
    <property type="protein sequence ID" value="PAV59641.1"/>
    <property type="molecule type" value="Genomic_DNA"/>
</dbReference>
<feature type="compositionally biased region" description="Basic and acidic residues" evidence="1">
    <location>
        <begin position="160"/>
        <end position="170"/>
    </location>
</feature>
<evidence type="ECO:0000256" key="1">
    <source>
        <dbReference type="SAM" id="MobiDB-lite"/>
    </source>
</evidence>
<dbReference type="InterPro" id="IPR050656">
    <property type="entry name" value="PINX1"/>
</dbReference>
<dbReference type="GO" id="GO:0003676">
    <property type="term" value="F:nucleic acid binding"/>
    <property type="evidence" value="ECO:0007669"/>
    <property type="project" value="InterPro"/>
</dbReference>
<protein>
    <recommendedName>
        <fullName evidence="2">G-patch domain-containing protein</fullName>
    </recommendedName>
</protein>
<dbReference type="Pfam" id="PF01585">
    <property type="entry name" value="G-patch"/>
    <property type="match status" value="1"/>
</dbReference>
<dbReference type="Proteomes" id="UP000218231">
    <property type="component" value="Unassembled WGS sequence"/>
</dbReference>
<keyword evidence="4" id="KW-1185">Reference proteome</keyword>
<dbReference type="InterPro" id="IPR000467">
    <property type="entry name" value="G_patch_dom"/>
</dbReference>
<feature type="domain" description="G-patch" evidence="2">
    <location>
        <begin position="26"/>
        <end position="72"/>
    </location>
</feature>